<dbReference type="Proteomes" id="UP000242310">
    <property type="component" value="Unassembled WGS sequence"/>
</dbReference>
<comment type="catalytic activity">
    <reaction evidence="1">
        <text>6-hydroxymethyl-7,8-dihydropterin + ATP = (7,8-dihydropterin-6-yl)methyl diphosphate + AMP + H(+)</text>
        <dbReference type="Rhea" id="RHEA:11412"/>
        <dbReference type="ChEBI" id="CHEBI:15378"/>
        <dbReference type="ChEBI" id="CHEBI:30616"/>
        <dbReference type="ChEBI" id="CHEBI:44841"/>
        <dbReference type="ChEBI" id="CHEBI:72950"/>
        <dbReference type="ChEBI" id="CHEBI:456215"/>
        <dbReference type="EC" id="2.7.6.3"/>
    </reaction>
</comment>
<evidence type="ECO:0000259" key="9">
    <source>
        <dbReference type="PROSITE" id="PS00794"/>
    </source>
</evidence>
<organism evidence="10 11">
    <name type="scientific">Salsuginibacillus halophilus</name>
    <dbReference type="NCBI Taxonomy" id="517424"/>
    <lineage>
        <taxon>Bacteria</taxon>
        <taxon>Bacillati</taxon>
        <taxon>Bacillota</taxon>
        <taxon>Bacilli</taxon>
        <taxon>Bacillales</taxon>
        <taxon>Bacillaceae</taxon>
        <taxon>Salsuginibacillus</taxon>
    </lineage>
</organism>
<dbReference type="GO" id="GO:0005524">
    <property type="term" value="F:ATP binding"/>
    <property type="evidence" value="ECO:0007669"/>
    <property type="project" value="UniProtKB-KW"/>
</dbReference>
<evidence type="ECO:0000313" key="10">
    <source>
        <dbReference type="EMBL" id="PSL42281.1"/>
    </source>
</evidence>
<dbReference type="GO" id="GO:0046654">
    <property type="term" value="P:tetrahydrofolate biosynthetic process"/>
    <property type="evidence" value="ECO:0007669"/>
    <property type="project" value="UniProtKB-UniPathway"/>
</dbReference>
<dbReference type="GO" id="GO:0016301">
    <property type="term" value="F:kinase activity"/>
    <property type="evidence" value="ECO:0007669"/>
    <property type="project" value="UniProtKB-KW"/>
</dbReference>
<proteinExistence type="predicted"/>
<dbReference type="GO" id="GO:0003848">
    <property type="term" value="F:2-amino-4-hydroxy-6-hydroxymethyldihydropteridine diphosphokinase activity"/>
    <property type="evidence" value="ECO:0007669"/>
    <property type="project" value="UniProtKB-EC"/>
</dbReference>
<evidence type="ECO:0000256" key="6">
    <source>
        <dbReference type="ARBA" id="ARBA00022777"/>
    </source>
</evidence>
<protein>
    <recommendedName>
        <fullName evidence="3">2-amino-4-hydroxy-6-hydroxymethyldihydropteridine diphosphokinase</fullName>
        <ecNumber evidence="3">2.7.6.3</ecNumber>
    </recommendedName>
</protein>
<dbReference type="NCBIfam" id="TIGR01498">
    <property type="entry name" value="folK"/>
    <property type="match status" value="1"/>
</dbReference>
<comment type="caution">
    <text evidence="10">The sequence shown here is derived from an EMBL/GenBank/DDBJ whole genome shotgun (WGS) entry which is preliminary data.</text>
</comment>
<sequence>MMDNEVFIALGSNIGNREHYLEEALRLLTLDEGLSLTGTSSVYETAPVGLVDQPPFLNMAASLTTTYTSEEVLKTTQRIEQQLDRTHEKRWGPRTIDLDILMYNQENIQRSHLSIPHPRLTERAFVLVPLVEVAAAVKVPGAGKTVAELLSCLGEDEKEGVRLWKKLNGPAGFGRFES</sequence>
<evidence type="ECO:0000256" key="7">
    <source>
        <dbReference type="ARBA" id="ARBA00022840"/>
    </source>
</evidence>
<gene>
    <name evidence="10" type="ORF">B0H94_11756</name>
</gene>
<keyword evidence="8" id="KW-0289">Folate biosynthesis</keyword>
<dbReference type="InterPro" id="IPR000550">
    <property type="entry name" value="Hppk"/>
</dbReference>
<accession>A0A2P8H7V8</accession>
<dbReference type="AlphaFoldDB" id="A0A2P8H7V8"/>
<feature type="domain" description="7,8-dihydro-6-hydroxymethylpterin-pyrophosphokinase" evidence="9">
    <location>
        <begin position="90"/>
        <end position="101"/>
    </location>
</feature>
<dbReference type="InterPro" id="IPR035907">
    <property type="entry name" value="Hppk_sf"/>
</dbReference>
<evidence type="ECO:0000256" key="3">
    <source>
        <dbReference type="ARBA" id="ARBA00013253"/>
    </source>
</evidence>
<dbReference type="Pfam" id="PF01288">
    <property type="entry name" value="HPPK"/>
    <property type="match status" value="1"/>
</dbReference>
<evidence type="ECO:0000256" key="2">
    <source>
        <dbReference type="ARBA" id="ARBA00005051"/>
    </source>
</evidence>
<dbReference type="PROSITE" id="PS00794">
    <property type="entry name" value="HPPK"/>
    <property type="match status" value="1"/>
</dbReference>
<reference evidence="10 11" key="1">
    <citation type="submission" date="2018-03" db="EMBL/GenBank/DDBJ databases">
        <title>Genomic Encyclopedia of Type Strains, Phase III (KMG-III): the genomes of soil and plant-associated and newly described type strains.</title>
        <authorList>
            <person name="Whitman W."/>
        </authorList>
    </citation>
    <scope>NUCLEOTIDE SEQUENCE [LARGE SCALE GENOMIC DNA]</scope>
    <source>
        <strain evidence="10 11">CGMCC 1.07653</strain>
    </source>
</reference>
<keyword evidence="7" id="KW-0067">ATP-binding</keyword>
<evidence type="ECO:0000256" key="8">
    <source>
        <dbReference type="ARBA" id="ARBA00022909"/>
    </source>
</evidence>
<keyword evidence="6 10" id="KW-0418">Kinase</keyword>
<evidence type="ECO:0000256" key="1">
    <source>
        <dbReference type="ARBA" id="ARBA00000198"/>
    </source>
</evidence>
<dbReference type="EC" id="2.7.6.3" evidence="3"/>
<dbReference type="Gene3D" id="3.30.70.560">
    <property type="entry name" value="7,8-Dihydro-6-hydroxymethylpterin-pyrophosphokinase HPPK"/>
    <property type="match status" value="1"/>
</dbReference>
<dbReference type="UniPathway" id="UPA00077">
    <property type="reaction ID" value="UER00155"/>
</dbReference>
<keyword evidence="4" id="KW-0808">Transferase</keyword>
<name>A0A2P8H7V8_9BACI</name>
<dbReference type="GO" id="GO:0046656">
    <property type="term" value="P:folic acid biosynthetic process"/>
    <property type="evidence" value="ECO:0007669"/>
    <property type="project" value="UniProtKB-KW"/>
</dbReference>
<evidence type="ECO:0000256" key="4">
    <source>
        <dbReference type="ARBA" id="ARBA00022679"/>
    </source>
</evidence>
<dbReference type="CDD" id="cd00483">
    <property type="entry name" value="HPPK"/>
    <property type="match status" value="1"/>
</dbReference>
<keyword evidence="11" id="KW-1185">Reference proteome</keyword>
<comment type="pathway">
    <text evidence="2">Cofactor biosynthesis; tetrahydrofolate biosynthesis; 2-amino-4-hydroxy-6-hydroxymethyl-7,8-dihydropteridine diphosphate from 7,8-dihydroneopterin triphosphate: step 4/4.</text>
</comment>
<evidence type="ECO:0000256" key="5">
    <source>
        <dbReference type="ARBA" id="ARBA00022741"/>
    </source>
</evidence>
<dbReference type="RefSeq" id="WP_245894064.1">
    <property type="nucleotide sequence ID" value="NZ_PYAV01000017.1"/>
</dbReference>
<dbReference type="PANTHER" id="PTHR43071:SF1">
    <property type="entry name" value="2-AMINO-4-HYDROXY-6-HYDROXYMETHYLDIHYDROPTERIDINE PYROPHOSPHOKINASE"/>
    <property type="match status" value="1"/>
</dbReference>
<dbReference type="PANTHER" id="PTHR43071">
    <property type="entry name" value="2-AMINO-4-HYDROXY-6-HYDROXYMETHYLDIHYDROPTERIDINE PYROPHOSPHOKINASE"/>
    <property type="match status" value="1"/>
</dbReference>
<evidence type="ECO:0000313" key="11">
    <source>
        <dbReference type="Proteomes" id="UP000242310"/>
    </source>
</evidence>
<dbReference type="SUPFAM" id="SSF55083">
    <property type="entry name" value="6-hydroxymethyl-7,8-dihydropterin pyrophosphokinase, HPPK"/>
    <property type="match status" value="1"/>
</dbReference>
<keyword evidence="5" id="KW-0547">Nucleotide-binding</keyword>
<dbReference type="EMBL" id="PYAV01000017">
    <property type="protein sequence ID" value="PSL42281.1"/>
    <property type="molecule type" value="Genomic_DNA"/>
</dbReference>